<gene>
    <name evidence="2" type="ORF">PHMEG_0004213</name>
</gene>
<dbReference type="Proteomes" id="UP000198211">
    <property type="component" value="Unassembled WGS sequence"/>
</dbReference>
<reference evidence="3" key="1">
    <citation type="submission" date="2017-03" db="EMBL/GenBank/DDBJ databases">
        <title>Phytopthora megakarya and P. palmivora, two closely related causual agents of cacao black pod achieved similar genome size and gene model numbers by different mechanisms.</title>
        <authorList>
            <person name="Ali S."/>
            <person name="Shao J."/>
            <person name="Larry D.J."/>
            <person name="Kronmiller B."/>
            <person name="Shen D."/>
            <person name="Strem M.D."/>
            <person name="Melnick R.L."/>
            <person name="Guiltinan M.J."/>
            <person name="Tyler B.M."/>
            <person name="Meinhardt L.W."/>
            <person name="Bailey B.A."/>
        </authorList>
    </citation>
    <scope>NUCLEOTIDE SEQUENCE [LARGE SCALE GENOMIC DNA]</scope>
    <source>
        <strain evidence="3">zdho120</strain>
    </source>
</reference>
<evidence type="ECO:0000256" key="1">
    <source>
        <dbReference type="SAM" id="MobiDB-lite"/>
    </source>
</evidence>
<dbReference type="EMBL" id="NBNE01000242">
    <property type="protein sequence ID" value="OWZ21254.1"/>
    <property type="molecule type" value="Genomic_DNA"/>
</dbReference>
<proteinExistence type="predicted"/>
<evidence type="ECO:0000313" key="2">
    <source>
        <dbReference type="EMBL" id="OWZ21254.1"/>
    </source>
</evidence>
<sequence length="78" mass="8792">MRHKTSSNANKHMIRIHCDHKFSLEVSSATPTNTSQRIFAVRTAVETSAGDEQKSKKQRTLPQSLSVAPDELRMLISR</sequence>
<keyword evidence="3" id="KW-1185">Reference proteome</keyword>
<dbReference type="AlphaFoldDB" id="A0A225WUA6"/>
<organism evidence="2 3">
    <name type="scientific">Phytophthora megakarya</name>
    <dbReference type="NCBI Taxonomy" id="4795"/>
    <lineage>
        <taxon>Eukaryota</taxon>
        <taxon>Sar</taxon>
        <taxon>Stramenopiles</taxon>
        <taxon>Oomycota</taxon>
        <taxon>Peronosporomycetes</taxon>
        <taxon>Peronosporales</taxon>
        <taxon>Peronosporaceae</taxon>
        <taxon>Phytophthora</taxon>
    </lineage>
</organism>
<protein>
    <submittedName>
        <fullName evidence="2">Uncharacterized protein</fullName>
    </submittedName>
</protein>
<name>A0A225WUA6_9STRA</name>
<feature type="region of interest" description="Disordered" evidence="1">
    <location>
        <begin position="47"/>
        <end position="66"/>
    </location>
</feature>
<evidence type="ECO:0000313" key="3">
    <source>
        <dbReference type="Proteomes" id="UP000198211"/>
    </source>
</evidence>
<comment type="caution">
    <text evidence="2">The sequence shown here is derived from an EMBL/GenBank/DDBJ whole genome shotgun (WGS) entry which is preliminary data.</text>
</comment>
<accession>A0A225WUA6</accession>